<sequence>MPLVIEVEDWNPFWNHLGLYASGLAVLSLAAFVYFRLDAWRRGMVPLASGEDVLNVGAPLAVMALGVWLMRRRVSPEVIETVTVDAEWLTVNRVHRQRVRIPRRSITEVRSLRSPVTSRNAARVVHARGALDLGPLRTRSVYTVDDAPDRFVTLLERALAPEASGDLESPTSA</sequence>
<organism evidence="2 3">
    <name type="scientific">Rubricoccus marinus</name>
    <dbReference type="NCBI Taxonomy" id="716817"/>
    <lineage>
        <taxon>Bacteria</taxon>
        <taxon>Pseudomonadati</taxon>
        <taxon>Rhodothermota</taxon>
        <taxon>Rhodothermia</taxon>
        <taxon>Rhodothermales</taxon>
        <taxon>Rubricoccaceae</taxon>
        <taxon>Rubricoccus</taxon>
    </lineage>
</organism>
<dbReference type="Proteomes" id="UP000216446">
    <property type="component" value="Unassembled WGS sequence"/>
</dbReference>
<comment type="caution">
    <text evidence="2">The sequence shown here is derived from an EMBL/GenBank/DDBJ whole genome shotgun (WGS) entry which is preliminary data.</text>
</comment>
<proteinExistence type="predicted"/>
<protein>
    <submittedName>
        <fullName evidence="2">Uncharacterized protein</fullName>
    </submittedName>
</protein>
<evidence type="ECO:0000313" key="2">
    <source>
        <dbReference type="EMBL" id="OZC01661.1"/>
    </source>
</evidence>
<reference evidence="2 3" key="1">
    <citation type="submission" date="2016-11" db="EMBL/GenBank/DDBJ databases">
        <title>Study of marine rhodopsin-containing bacteria.</title>
        <authorList>
            <person name="Yoshizawa S."/>
            <person name="Kumagai Y."/>
            <person name="Kogure K."/>
        </authorList>
    </citation>
    <scope>NUCLEOTIDE SEQUENCE [LARGE SCALE GENOMIC DNA]</scope>
    <source>
        <strain evidence="2 3">SG-29</strain>
    </source>
</reference>
<keyword evidence="1" id="KW-1133">Transmembrane helix</keyword>
<keyword evidence="1" id="KW-0472">Membrane</keyword>
<evidence type="ECO:0000256" key="1">
    <source>
        <dbReference type="SAM" id="Phobius"/>
    </source>
</evidence>
<gene>
    <name evidence="2" type="ORF">BSZ36_00895</name>
</gene>
<keyword evidence="3" id="KW-1185">Reference proteome</keyword>
<dbReference type="InParanoid" id="A0A259TVA5"/>
<dbReference type="AlphaFoldDB" id="A0A259TVA5"/>
<dbReference type="EMBL" id="MQWB01000001">
    <property type="protein sequence ID" value="OZC01661.1"/>
    <property type="molecule type" value="Genomic_DNA"/>
</dbReference>
<accession>A0A259TVA5</accession>
<evidence type="ECO:0000313" key="3">
    <source>
        <dbReference type="Proteomes" id="UP000216446"/>
    </source>
</evidence>
<keyword evidence="1" id="KW-0812">Transmembrane</keyword>
<feature type="transmembrane region" description="Helical" evidence="1">
    <location>
        <begin position="17"/>
        <end position="35"/>
    </location>
</feature>
<name>A0A259TVA5_9BACT</name>